<keyword evidence="4" id="KW-1185">Reference proteome</keyword>
<evidence type="ECO:0000313" key="3">
    <source>
        <dbReference type="EMBL" id="MSU02281.1"/>
    </source>
</evidence>
<proteinExistence type="predicted"/>
<dbReference type="PANTHER" id="PTHR36435">
    <property type="entry name" value="SLR1288 PROTEIN"/>
    <property type="match status" value="1"/>
</dbReference>
<dbReference type="GO" id="GO:0004175">
    <property type="term" value="F:endopeptidase activity"/>
    <property type="evidence" value="ECO:0007669"/>
    <property type="project" value="UniProtKB-ARBA"/>
</dbReference>
<keyword evidence="1" id="KW-0812">Transmembrane</keyword>
<evidence type="ECO:0000256" key="1">
    <source>
        <dbReference type="SAM" id="Phobius"/>
    </source>
</evidence>
<keyword evidence="3" id="KW-0378">Hydrolase</keyword>
<feature type="domain" description="CAAX prenyl protease 2/Lysostaphin resistance protein A-like" evidence="2">
    <location>
        <begin position="142"/>
        <end position="227"/>
    </location>
</feature>
<reference evidence="3 4" key="1">
    <citation type="submission" date="2019-09" db="EMBL/GenBank/DDBJ databases">
        <title>In-depth cultivation of the pig gut microbiome towards novel bacterial diversity and tailored functional studies.</title>
        <authorList>
            <person name="Wylensek D."/>
            <person name="Hitch T.C.A."/>
            <person name="Clavel T."/>
        </authorList>
    </citation>
    <scope>NUCLEOTIDE SEQUENCE [LARGE SCALE GENOMIC DNA]</scope>
    <source>
        <strain evidence="3 4">WCA3-693-APC-4?</strain>
    </source>
</reference>
<dbReference type="GO" id="GO:0008237">
    <property type="term" value="F:metallopeptidase activity"/>
    <property type="evidence" value="ECO:0007669"/>
    <property type="project" value="UniProtKB-KW"/>
</dbReference>
<dbReference type="RefSeq" id="WP_154440986.1">
    <property type="nucleotide sequence ID" value="NZ_VUNQ01000028.1"/>
</dbReference>
<name>A0A6N7XJM0_9FIRM</name>
<feature type="transmembrane region" description="Helical" evidence="1">
    <location>
        <begin position="241"/>
        <end position="259"/>
    </location>
</feature>
<evidence type="ECO:0000259" key="2">
    <source>
        <dbReference type="Pfam" id="PF02517"/>
    </source>
</evidence>
<protein>
    <submittedName>
        <fullName evidence="3">CPBP family intramembrane metalloprotease</fullName>
    </submittedName>
</protein>
<feature type="transmembrane region" description="Helical" evidence="1">
    <location>
        <begin position="21"/>
        <end position="42"/>
    </location>
</feature>
<keyword evidence="1" id="KW-0472">Membrane</keyword>
<dbReference type="Proteomes" id="UP000469523">
    <property type="component" value="Unassembled WGS sequence"/>
</dbReference>
<dbReference type="PANTHER" id="PTHR36435:SF1">
    <property type="entry name" value="CAAX AMINO TERMINAL PROTEASE FAMILY PROTEIN"/>
    <property type="match status" value="1"/>
</dbReference>
<feature type="transmembrane region" description="Helical" evidence="1">
    <location>
        <begin position="177"/>
        <end position="210"/>
    </location>
</feature>
<dbReference type="InterPro" id="IPR052710">
    <property type="entry name" value="CAAX_protease"/>
</dbReference>
<dbReference type="GO" id="GO:0080120">
    <property type="term" value="P:CAAX-box protein maturation"/>
    <property type="evidence" value="ECO:0007669"/>
    <property type="project" value="UniProtKB-ARBA"/>
</dbReference>
<gene>
    <name evidence="3" type="ORF">FYJ83_12440</name>
</gene>
<sequence length="335" mass="37901">MSLYSLNEMEKDLNELGWVYLKGRSMILVVGFMFSLISALLSSSGRLAVVENSYFINIRSKISFLSLPLILLFHYRKENILSKDIFNIESIGLMTILKAFIISYPIMMMGAYISKIIFTLLESLGVTFVFEPEKFSSDNMTSIATIISTCLVAPILEECTFRGIILNILRKYGDKFAIITSALLFALIHGNIFQFSTAFTMGLWLGYLFIKTKSLTLTILMHGLSNSLALSYGIFEIPVTINRTIEIGFLLIAIVIYFYSGKKYKLSKNVTLLEKSGTIFCRDKFIAKKQEKQYQSEIPLEITSPYECFYGQTPIILSLMIDIAIIIVVTSLSMK</sequence>
<dbReference type="Pfam" id="PF02517">
    <property type="entry name" value="Rce1-like"/>
    <property type="match status" value="1"/>
</dbReference>
<dbReference type="GO" id="GO:0006508">
    <property type="term" value="P:proteolysis"/>
    <property type="evidence" value="ECO:0007669"/>
    <property type="project" value="UniProtKB-KW"/>
</dbReference>
<dbReference type="AlphaFoldDB" id="A0A6N7XJM0"/>
<accession>A0A6N7XJM0</accession>
<keyword evidence="1" id="KW-1133">Transmembrane helix</keyword>
<feature type="transmembrane region" description="Helical" evidence="1">
    <location>
        <begin position="315"/>
        <end position="334"/>
    </location>
</feature>
<dbReference type="EMBL" id="VUNQ01000028">
    <property type="protein sequence ID" value="MSU02281.1"/>
    <property type="molecule type" value="Genomic_DNA"/>
</dbReference>
<comment type="caution">
    <text evidence="3">The sequence shown here is derived from an EMBL/GenBank/DDBJ whole genome shotgun (WGS) entry which is preliminary data.</text>
</comment>
<keyword evidence="3" id="KW-0645">Protease</keyword>
<evidence type="ECO:0000313" key="4">
    <source>
        <dbReference type="Proteomes" id="UP000469523"/>
    </source>
</evidence>
<dbReference type="InterPro" id="IPR003675">
    <property type="entry name" value="Rce1/LyrA-like_dom"/>
</dbReference>
<keyword evidence="3" id="KW-0482">Metalloprotease</keyword>
<organism evidence="3 4">
    <name type="scientific">Tissierella pigra</name>
    <dbReference type="NCBI Taxonomy" id="2607614"/>
    <lineage>
        <taxon>Bacteria</taxon>
        <taxon>Bacillati</taxon>
        <taxon>Bacillota</taxon>
        <taxon>Tissierellia</taxon>
        <taxon>Tissierellales</taxon>
        <taxon>Tissierellaceae</taxon>
        <taxon>Tissierella</taxon>
    </lineage>
</organism>